<dbReference type="GO" id="GO:0005992">
    <property type="term" value="P:trehalose biosynthetic process"/>
    <property type="evidence" value="ECO:0007669"/>
    <property type="project" value="InterPro"/>
</dbReference>
<accession>A0AA35YU83</accession>
<dbReference type="InterPro" id="IPR001830">
    <property type="entry name" value="Glyco_trans_20"/>
</dbReference>
<dbReference type="PANTHER" id="PTHR10788">
    <property type="entry name" value="TREHALOSE-6-PHOSPHATE SYNTHASE"/>
    <property type="match status" value="1"/>
</dbReference>
<organism evidence="1 2">
    <name type="scientific">Lactuca saligna</name>
    <name type="common">Willowleaf lettuce</name>
    <dbReference type="NCBI Taxonomy" id="75948"/>
    <lineage>
        <taxon>Eukaryota</taxon>
        <taxon>Viridiplantae</taxon>
        <taxon>Streptophyta</taxon>
        <taxon>Embryophyta</taxon>
        <taxon>Tracheophyta</taxon>
        <taxon>Spermatophyta</taxon>
        <taxon>Magnoliopsida</taxon>
        <taxon>eudicotyledons</taxon>
        <taxon>Gunneridae</taxon>
        <taxon>Pentapetalae</taxon>
        <taxon>asterids</taxon>
        <taxon>campanulids</taxon>
        <taxon>Asterales</taxon>
        <taxon>Asteraceae</taxon>
        <taxon>Cichorioideae</taxon>
        <taxon>Cichorieae</taxon>
        <taxon>Lactucinae</taxon>
        <taxon>Lactuca</taxon>
    </lineage>
</organism>
<keyword evidence="2" id="KW-1185">Reference proteome</keyword>
<dbReference type="EMBL" id="OX465080">
    <property type="protein sequence ID" value="CAI9280012.1"/>
    <property type="molecule type" value="Genomic_DNA"/>
</dbReference>
<dbReference type="Proteomes" id="UP001177003">
    <property type="component" value="Chromosome 4"/>
</dbReference>
<gene>
    <name evidence="1" type="ORF">LSALG_LOCUS19777</name>
</gene>
<name>A0AA35YU83_LACSI</name>
<evidence type="ECO:0000313" key="2">
    <source>
        <dbReference type="Proteomes" id="UP001177003"/>
    </source>
</evidence>
<dbReference type="AlphaFoldDB" id="A0AA35YU83"/>
<proteinExistence type="predicted"/>
<reference evidence="1" key="1">
    <citation type="submission" date="2023-04" db="EMBL/GenBank/DDBJ databases">
        <authorList>
            <person name="Vijverberg K."/>
            <person name="Xiong W."/>
            <person name="Schranz E."/>
        </authorList>
    </citation>
    <scope>NUCLEOTIDE SEQUENCE</scope>
</reference>
<sequence>MQSRSYTNLLELASGNFPLMGRESDKRKMPRIMTVPGSINEFDDEPTSSVASDNASSLSMDRIIIVANQLPLKAKRRPDNKSWSFTWDDDSLLLRLKDGFPDDMEVLYVGSLNADVDGIEQDDVT</sequence>
<evidence type="ECO:0000313" key="1">
    <source>
        <dbReference type="EMBL" id="CAI9280012.1"/>
    </source>
</evidence>
<dbReference type="GO" id="GO:0004805">
    <property type="term" value="F:trehalose-phosphatase activity"/>
    <property type="evidence" value="ECO:0007669"/>
    <property type="project" value="TreeGrafter"/>
</dbReference>
<protein>
    <submittedName>
        <fullName evidence="1">Uncharacterized protein</fullName>
    </submittedName>
</protein>
<dbReference type="PANTHER" id="PTHR10788:SF113">
    <property type="entry name" value="TREHALOSE 6-PHOSPHATE PHOSPHATASE"/>
    <property type="match status" value="1"/>
</dbReference>
<dbReference type="GO" id="GO:0005829">
    <property type="term" value="C:cytosol"/>
    <property type="evidence" value="ECO:0007669"/>
    <property type="project" value="TreeGrafter"/>
</dbReference>